<evidence type="ECO:0000313" key="2">
    <source>
        <dbReference type="Proteomes" id="UP000002431"/>
    </source>
</evidence>
<dbReference type="AlphaFoldDB" id="A8ZR97"/>
<dbReference type="KEGG" id="dge:Dgeo_2963"/>
<sequence>MPRLTRPPANPPERDFLCFTYDRGGLTPGEAHDKAKRLSVNLADLFSRGLLHTTYTLMGELIVLTVPGFQVIGGGERVHRSLTRSIDLAYERLCLDDLGWTVLRNAVRSGPELTSGLSRYPRVQTDQRDAYVVAKLSRGGISTGAIHRMAKRYRSTLAATNHDLVIITPSPRRGLQAARGYSANLRFQHHLPQTQPGVQGRRVWTGEDVGDLWESPPIEGPAITELQASEWRHQGVPDLTLEILQLTRKDRIERAHEALACDGVITEGQLQRHFKLEAEDFPKVPYVEDLAQPVHMRRSLEVPIRFYLASRKLGQAEVPQLAHRAGTGELRHLYGVRPEQCEQVRQNTRNLRRNFEEPDAIWHPDPADWTRRVAVEFDTGSYPRHVIEEKRETFRKHFEGIVWGVTSQRRQASVASLLTQRVDLVQWWH</sequence>
<keyword evidence="2" id="KW-1185">Reference proteome</keyword>
<accession>A8ZR97</accession>
<name>A8ZR97_DEIGD</name>
<dbReference type="EMBL" id="CP000856">
    <property type="protein sequence ID" value="ABW35006.1"/>
    <property type="molecule type" value="Genomic_DNA"/>
</dbReference>
<organism evidence="1 2">
    <name type="scientific">Deinococcus geothermalis (strain DSM 11300 / CIP 105573 / AG-3a)</name>
    <dbReference type="NCBI Taxonomy" id="319795"/>
    <lineage>
        <taxon>Bacteria</taxon>
        <taxon>Thermotogati</taxon>
        <taxon>Deinococcota</taxon>
        <taxon>Deinococci</taxon>
        <taxon>Deinococcales</taxon>
        <taxon>Deinococcaceae</taxon>
        <taxon>Deinococcus</taxon>
    </lineage>
</organism>
<dbReference type="Proteomes" id="UP000002431">
    <property type="component" value="Plasmid pDGEO02"/>
</dbReference>
<geneLocation type="plasmid" evidence="1 2">
    <name>pDGEO02</name>
</geneLocation>
<proteinExistence type="predicted"/>
<protein>
    <submittedName>
        <fullName evidence="1">Uncharacterized protein</fullName>
    </submittedName>
</protein>
<dbReference type="HOGENOM" id="CLU_638922_0_0_0"/>
<keyword evidence="1" id="KW-0614">Plasmid</keyword>
<evidence type="ECO:0000313" key="1">
    <source>
        <dbReference type="EMBL" id="ABW35006.1"/>
    </source>
</evidence>
<gene>
    <name evidence="1" type="ORF">Dgeo_2963</name>
</gene>
<dbReference type="RefSeq" id="WP_012173376.1">
    <property type="nucleotide sequence ID" value="NC_009939.1"/>
</dbReference>
<reference evidence="1" key="1">
    <citation type="submission" date="2007-10" db="EMBL/GenBank/DDBJ databases">
        <title>Complete sequence of Plasmid2 pDGEO02 of Deinococcus geothermalis DSM 11300.</title>
        <authorList>
            <consortium name="US DOE Joint Genome Institute"/>
            <person name="Copeland A."/>
            <person name="Lucas S."/>
            <person name="Lapidus A."/>
            <person name="Barry K."/>
            <person name="Detter J.C."/>
            <person name="Glavina del Rio T."/>
            <person name="Hammon N."/>
            <person name="Israni S."/>
            <person name="Dalin E."/>
            <person name="Tice H."/>
            <person name="Pitluck S."/>
            <person name="Brettin T."/>
            <person name="Bruce D."/>
            <person name="Han C."/>
            <person name="Tapia R."/>
            <person name="Saunders E."/>
            <person name="Gilna P."/>
            <person name="Schmutz J."/>
            <person name="Larimer F."/>
            <person name="Land M."/>
            <person name="Hauser L."/>
            <person name="Kyrpides N."/>
            <person name="Kim E."/>
            <person name="Daly M.J."/>
            <person name="Fredrickson J.K."/>
            <person name="Makarova K.S."/>
            <person name="Gaidamakova E.K."/>
            <person name="Zhai M."/>
            <person name="Richardson P."/>
        </authorList>
    </citation>
    <scope>NUCLEOTIDE SEQUENCE [LARGE SCALE GENOMIC DNA]</scope>
    <source>
        <strain evidence="1">DSM 11300</strain>
        <plasmid evidence="1">pDGEO02</plasmid>
    </source>
</reference>